<accession>A0A2Z7CQR5</accession>
<dbReference type="EMBL" id="KQ993824">
    <property type="protein sequence ID" value="KZV48715.1"/>
    <property type="molecule type" value="Genomic_DNA"/>
</dbReference>
<organism evidence="2 3">
    <name type="scientific">Dorcoceras hygrometricum</name>
    <dbReference type="NCBI Taxonomy" id="472368"/>
    <lineage>
        <taxon>Eukaryota</taxon>
        <taxon>Viridiplantae</taxon>
        <taxon>Streptophyta</taxon>
        <taxon>Embryophyta</taxon>
        <taxon>Tracheophyta</taxon>
        <taxon>Spermatophyta</taxon>
        <taxon>Magnoliopsida</taxon>
        <taxon>eudicotyledons</taxon>
        <taxon>Gunneridae</taxon>
        <taxon>Pentapetalae</taxon>
        <taxon>asterids</taxon>
        <taxon>lamiids</taxon>
        <taxon>Lamiales</taxon>
        <taxon>Gesneriaceae</taxon>
        <taxon>Didymocarpoideae</taxon>
        <taxon>Trichosporeae</taxon>
        <taxon>Loxocarpinae</taxon>
        <taxon>Dorcoceras</taxon>
    </lineage>
</organism>
<dbReference type="AlphaFoldDB" id="A0A2Z7CQR5"/>
<protein>
    <submittedName>
        <fullName evidence="2">Uncharacterized protein</fullName>
    </submittedName>
</protein>
<evidence type="ECO:0000313" key="2">
    <source>
        <dbReference type="EMBL" id="KZV48715.1"/>
    </source>
</evidence>
<evidence type="ECO:0000313" key="3">
    <source>
        <dbReference type="Proteomes" id="UP000250235"/>
    </source>
</evidence>
<gene>
    <name evidence="2" type="ORF">F511_19255</name>
</gene>
<evidence type="ECO:0000256" key="1">
    <source>
        <dbReference type="SAM" id="MobiDB-lite"/>
    </source>
</evidence>
<proteinExistence type="predicted"/>
<sequence>MRSVVANHGPGSNPRRKLAVATVPETSPDDGRTAAAAAITSRGSSIAAPSATHGRAPRAAHSSTPAAHQARNRCTEQRPATVLSYCPYRATCARDSGTNRPAIAQRFARPAANIPATTQPHLLCNQCVGQRPLSAAMRVKRAHHSRAYARSGGWLPSAMAAADCTRNLMDFGTDGNSSSRWLEQVRQEAAARGGADGGAWP</sequence>
<name>A0A2Z7CQR5_9LAMI</name>
<dbReference type="Proteomes" id="UP000250235">
    <property type="component" value="Unassembled WGS sequence"/>
</dbReference>
<keyword evidence="3" id="KW-1185">Reference proteome</keyword>
<feature type="region of interest" description="Disordered" evidence="1">
    <location>
        <begin position="41"/>
        <end position="71"/>
    </location>
</feature>
<reference evidence="2 3" key="1">
    <citation type="journal article" date="2015" name="Proc. Natl. Acad. Sci. U.S.A.">
        <title>The resurrection genome of Boea hygrometrica: A blueprint for survival of dehydration.</title>
        <authorList>
            <person name="Xiao L."/>
            <person name="Yang G."/>
            <person name="Zhang L."/>
            <person name="Yang X."/>
            <person name="Zhao S."/>
            <person name="Ji Z."/>
            <person name="Zhou Q."/>
            <person name="Hu M."/>
            <person name="Wang Y."/>
            <person name="Chen M."/>
            <person name="Xu Y."/>
            <person name="Jin H."/>
            <person name="Xiao X."/>
            <person name="Hu G."/>
            <person name="Bao F."/>
            <person name="Hu Y."/>
            <person name="Wan P."/>
            <person name="Li L."/>
            <person name="Deng X."/>
            <person name="Kuang T."/>
            <person name="Xiang C."/>
            <person name="Zhu J.K."/>
            <person name="Oliver M.J."/>
            <person name="He Y."/>
        </authorList>
    </citation>
    <scope>NUCLEOTIDE SEQUENCE [LARGE SCALE GENOMIC DNA]</scope>
    <source>
        <strain evidence="3">cv. XS01</strain>
    </source>
</reference>